<feature type="compositionally biased region" description="Acidic residues" evidence="1">
    <location>
        <begin position="193"/>
        <end position="203"/>
    </location>
</feature>
<proteinExistence type="predicted"/>
<feature type="compositionally biased region" description="Low complexity" evidence="1">
    <location>
        <begin position="147"/>
        <end position="175"/>
    </location>
</feature>
<name>A0A0F7SVJ8_PHARH</name>
<dbReference type="PANTHER" id="PTHR12398">
    <property type="entry name" value="PROTEIN PHOSPHATASE INHIBITOR"/>
    <property type="match status" value="1"/>
</dbReference>
<sequence>MNSEPDQYSLNAPPLIPLDSSPVSNRPTPELPPQRPKGILKNVTPSTSFRGTSDFVDGSPTVGQEENVTMSDGQGTHLKWDEENLAMTEAAKDSQMKITEPKTPYVRYDAENDLVLSDVPGFDLSTVNGQSQSGLTATGDLESFALNGSGPTSPPRSNRTSSFNSSRSTSFSLPPSDYPHLPKADGASAGESGEIEEEDMTPEQEEKHKEFVKARLRHYSNEGEAMRKMKEAMQANGEEEEDEEEDSGMAVDESQVNGALGLQPSPEDVGLDEVQLANEGRGGY</sequence>
<feature type="region of interest" description="Disordered" evidence="1">
    <location>
        <begin position="1"/>
        <end position="74"/>
    </location>
</feature>
<evidence type="ECO:0000256" key="1">
    <source>
        <dbReference type="SAM" id="MobiDB-lite"/>
    </source>
</evidence>
<feature type="region of interest" description="Disordered" evidence="1">
    <location>
        <begin position="222"/>
        <end position="284"/>
    </location>
</feature>
<feature type="compositionally biased region" description="Polar residues" evidence="1">
    <location>
        <begin position="1"/>
        <end position="10"/>
    </location>
</feature>
<feature type="region of interest" description="Disordered" evidence="1">
    <location>
        <begin position="119"/>
        <end position="210"/>
    </location>
</feature>
<dbReference type="InterPro" id="IPR007062">
    <property type="entry name" value="PPI-2"/>
</dbReference>
<dbReference type="EMBL" id="LN483332">
    <property type="protein sequence ID" value="CED85576.1"/>
    <property type="molecule type" value="Genomic_DNA"/>
</dbReference>
<feature type="compositionally biased region" description="Polar residues" evidence="1">
    <location>
        <begin position="125"/>
        <end position="136"/>
    </location>
</feature>
<reference evidence="2" key="1">
    <citation type="submission" date="2014-08" db="EMBL/GenBank/DDBJ databases">
        <authorList>
            <person name="Sharma Rahul"/>
            <person name="Thines Marco"/>
        </authorList>
    </citation>
    <scope>NUCLEOTIDE SEQUENCE</scope>
</reference>
<accession>A0A0F7SVJ8</accession>
<protein>
    <submittedName>
        <fullName evidence="2">Protein phosphatase inhibitor 2 (IPP-2)</fullName>
    </submittedName>
</protein>
<feature type="compositionally biased region" description="Polar residues" evidence="1">
    <location>
        <begin position="61"/>
        <end position="74"/>
    </location>
</feature>
<feature type="compositionally biased region" description="Acidic residues" evidence="1">
    <location>
        <begin position="237"/>
        <end position="247"/>
    </location>
</feature>
<organism evidence="2">
    <name type="scientific">Phaffia rhodozyma</name>
    <name type="common">Yeast</name>
    <name type="synonym">Xanthophyllomyces dendrorhous</name>
    <dbReference type="NCBI Taxonomy" id="264483"/>
    <lineage>
        <taxon>Eukaryota</taxon>
        <taxon>Fungi</taxon>
        <taxon>Dikarya</taxon>
        <taxon>Basidiomycota</taxon>
        <taxon>Agaricomycotina</taxon>
        <taxon>Tremellomycetes</taxon>
        <taxon>Cystofilobasidiales</taxon>
        <taxon>Mrakiaceae</taxon>
        <taxon>Phaffia</taxon>
    </lineage>
</organism>
<evidence type="ECO:0000313" key="2">
    <source>
        <dbReference type="EMBL" id="CED85576.1"/>
    </source>
</evidence>
<dbReference type="GO" id="GO:0009966">
    <property type="term" value="P:regulation of signal transduction"/>
    <property type="evidence" value="ECO:0007669"/>
    <property type="project" value="InterPro"/>
</dbReference>
<dbReference type="AlphaFoldDB" id="A0A0F7SVJ8"/>
<feature type="compositionally biased region" description="Basic and acidic residues" evidence="1">
    <location>
        <begin position="222"/>
        <end position="231"/>
    </location>
</feature>
<dbReference type="Pfam" id="PF04979">
    <property type="entry name" value="IPP-2"/>
    <property type="match status" value="1"/>
</dbReference>
<dbReference type="PANTHER" id="PTHR12398:SF20">
    <property type="entry name" value="PROTEIN PHOSPHATASE 1 REGULATORY INHIBITOR SUBUNIT 2"/>
    <property type="match status" value="1"/>
</dbReference>
<dbReference type="Gene3D" id="6.10.250.1050">
    <property type="match status" value="1"/>
</dbReference>
<dbReference type="GO" id="GO:0004864">
    <property type="term" value="F:protein phosphatase inhibitor activity"/>
    <property type="evidence" value="ECO:0007669"/>
    <property type="project" value="InterPro"/>
</dbReference>